<keyword evidence="4" id="KW-0274">FAD</keyword>
<comment type="similarity">
    <text evidence="2">Belongs to the class-III pyridine nucleotide-disulfide oxidoreductase family.</text>
</comment>
<evidence type="ECO:0000259" key="8">
    <source>
        <dbReference type="Pfam" id="PF07992"/>
    </source>
</evidence>
<dbReference type="InterPro" id="IPR004099">
    <property type="entry name" value="Pyr_nucl-diS_OxRdtase_dimer"/>
</dbReference>
<dbReference type="SUPFAM" id="SSF55424">
    <property type="entry name" value="FAD/NAD-linked reductases, dimerisation (C-terminal) domain"/>
    <property type="match status" value="1"/>
</dbReference>
<evidence type="ECO:0000313" key="10">
    <source>
        <dbReference type="Proteomes" id="UP000503399"/>
    </source>
</evidence>
<dbReference type="Pfam" id="PF02852">
    <property type="entry name" value="Pyr_redox_dim"/>
    <property type="match status" value="1"/>
</dbReference>
<evidence type="ECO:0000313" key="9">
    <source>
        <dbReference type="EMBL" id="CAB1127667.1"/>
    </source>
</evidence>
<dbReference type="InterPro" id="IPR023753">
    <property type="entry name" value="FAD/NAD-binding_dom"/>
</dbReference>
<feature type="domain" description="FAD/NAD(P)-binding" evidence="8">
    <location>
        <begin position="3"/>
        <end position="296"/>
    </location>
</feature>
<comment type="cofactor">
    <cofactor evidence="1">
        <name>FAD</name>
        <dbReference type="ChEBI" id="CHEBI:57692"/>
    </cofactor>
</comment>
<dbReference type="SUPFAM" id="SSF51905">
    <property type="entry name" value="FAD/NAD(P)-binding domain"/>
    <property type="match status" value="2"/>
</dbReference>
<dbReference type="Proteomes" id="UP000503399">
    <property type="component" value="Chromosome"/>
</dbReference>
<evidence type="ECO:0000256" key="4">
    <source>
        <dbReference type="ARBA" id="ARBA00022827"/>
    </source>
</evidence>
<dbReference type="KEGG" id="hfv:R50_0161"/>
<accession>A0A6F8ZD26</accession>
<keyword evidence="6" id="KW-0676">Redox-active center</keyword>
<dbReference type="PANTHER" id="PTHR43429:SF1">
    <property type="entry name" value="NAD(P)H SULFUR OXIDOREDUCTASE (COA-DEPENDENT)"/>
    <property type="match status" value="1"/>
</dbReference>
<keyword evidence="10" id="KW-1185">Reference proteome</keyword>
<proteinExistence type="inferred from homology"/>
<dbReference type="InterPro" id="IPR050260">
    <property type="entry name" value="FAD-bd_OxRdtase"/>
</dbReference>
<dbReference type="PRINTS" id="PR00411">
    <property type="entry name" value="PNDRDTASEI"/>
</dbReference>
<gene>
    <name evidence="9" type="ORF">R50_0161</name>
</gene>
<sequence length="451" mass="47175">MPRILVIGGSDAGISAALAAREQDPGSAVTLITADAYPNFSVCGLPFYLGGEVADWHQLAHRTPEEITAAGITLRLETRALRLDPAAHAVEVREADGHDRRLTYDRLVVATGAEAVPPPVPGLTEREQVFFLHDMGDGLRLATFLADRKPVHALVVGAGYIGLEMTEAFRRRGLAVTLIEQAPTVLPGLDAPLARELEALLRSAGVTVVTATALERLEEGPGGLVAQTSDGQARKADLALIAAGVRPRSTLAVTAGAQAGVRGAIRVDAAMATGLPDVYAAGDCVETWHRLLQRAVYLPLGTTAHKQGRVAGINAAGGSARFAGSLGTQVLQVFGRVAGRTGLNSTEAAAEGWSVLSVSVTVPDHKAYYPGAEPLTVRLIADRDRGRLLGAQLLGGLRGGVATRLDILAAALTMEATVGDLLDLDLAYTPPLSSPWDPVQLAAQAWLAARR</sequence>
<dbReference type="InterPro" id="IPR036188">
    <property type="entry name" value="FAD/NAD-bd_sf"/>
</dbReference>
<evidence type="ECO:0000256" key="3">
    <source>
        <dbReference type="ARBA" id="ARBA00022630"/>
    </source>
</evidence>
<dbReference type="EMBL" id="LR778114">
    <property type="protein sequence ID" value="CAB1127667.1"/>
    <property type="molecule type" value="Genomic_DNA"/>
</dbReference>
<protein>
    <submittedName>
        <fullName evidence="9">CoA-disulfide reductase</fullName>
    </submittedName>
</protein>
<evidence type="ECO:0000256" key="2">
    <source>
        <dbReference type="ARBA" id="ARBA00009130"/>
    </source>
</evidence>
<dbReference type="Pfam" id="PF07992">
    <property type="entry name" value="Pyr_redox_2"/>
    <property type="match status" value="1"/>
</dbReference>
<evidence type="ECO:0000256" key="1">
    <source>
        <dbReference type="ARBA" id="ARBA00001974"/>
    </source>
</evidence>
<name>A0A6F8ZD26_9FIRM</name>
<feature type="domain" description="Pyridine nucleotide-disulphide oxidoreductase dimerisation" evidence="7">
    <location>
        <begin position="338"/>
        <end position="433"/>
    </location>
</feature>
<keyword evidence="5" id="KW-0560">Oxidoreductase</keyword>
<dbReference type="PRINTS" id="PR00368">
    <property type="entry name" value="FADPNR"/>
</dbReference>
<evidence type="ECO:0000259" key="7">
    <source>
        <dbReference type="Pfam" id="PF02852"/>
    </source>
</evidence>
<evidence type="ECO:0000256" key="5">
    <source>
        <dbReference type="ARBA" id="ARBA00023002"/>
    </source>
</evidence>
<dbReference type="Gene3D" id="3.50.50.60">
    <property type="entry name" value="FAD/NAD(P)-binding domain"/>
    <property type="match status" value="2"/>
</dbReference>
<evidence type="ECO:0000256" key="6">
    <source>
        <dbReference type="ARBA" id="ARBA00023284"/>
    </source>
</evidence>
<organism evidence="9 10">
    <name type="scientific">Candidatus Hydrogenisulfobacillus filiaventi</name>
    <dbReference type="NCBI Taxonomy" id="2707344"/>
    <lineage>
        <taxon>Bacteria</taxon>
        <taxon>Bacillati</taxon>
        <taxon>Bacillota</taxon>
        <taxon>Clostridia</taxon>
        <taxon>Eubacteriales</taxon>
        <taxon>Clostridiales Family XVII. Incertae Sedis</taxon>
        <taxon>Candidatus Hydrogenisulfobacillus</taxon>
    </lineage>
</organism>
<reference evidence="9 10" key="1">
    <citation type="submission" date="2020-02" db="EMBL/GenBank/DDBJ databases">
        <authorList>
            <person name="Hogendoorn C."/>
        </authorList>
    </citation>
    <scope>NUCLEOTIDE SEQUENCE [LARGE SCALE GENOMIC DNA]</scope>
    <source>
        <strain evidence="9">R501</strain>
    </source>
</reference>
<dbReference type="GO" id="GO:0016491">
    <property type="term" value="F:oxidoreductase activity"/>
    <property type="evidence" value="ECO:0007669"/>
    <property type="project" value="UniProtKB-KW"/>
</dbReference>
<dbReference type="InterPro" id="IPR016156">
    <property type="entry name" value="FAD/NAD-linked_Rdtase_dimer_sf"/>
</dbReference>
<keyword evidence="3" id="KW-0285">Flavoprotein</keyword>
<dbReference type="AlphaFoldDB" id="A0A6F8ZD26"/>
<dbReference type="PANTHER" id="PTHR43429">
    <property type="entry name" value="PYRIDINE NUCLEOTIDE-DISULFIDE OXIDOREDUCTASE DOMAIN-CONTAINING"/>
    <property type="match status" value="1"/>
</dbReference>